<keyword evidence="7 12" id="KW-0418">Kinase</keyword>
<dbReference type="EMBL" id="LT629688">
    <property type="protein sequence ID" value="SDD24335.1"/>
    <property type="molecule type" value="Genomic_DNA"/>
</dbReference>
<dbReference type="GO" id="GO:0004747">
    <property type="term" value="F:ribokinase activity"/>
    <property type="evidence" value="ECO:0007669"/>
    <property type="project" value="UniProtKB-UniRule"/>
</dbReference>
<dbReference type="PANTHER" id="PTHR10584">
    <property type="entry name" value="SUGAR KINASE"/>
    <property type="match status" value="1"/>
</dbReference>
<comment type="subcellular location">
    <subcellularLocation>
        <location evidence="12">Cytoplasm</location>
    </subcellularLocation>
</comment>
<feature type="binding site" evidence="12">
    <location>
        <begin position="251"/>
        <end position="252"/>
    </location>
    <ligand>
        <name>ATP</name>
        <dbReference type="ChEBI" id="CHEBI:30616"/>
    </ligand>
</feature>
<dbReference type="OrthoDB" id="9775849at2"/>
<evidence type="ECO:0000256" key="1">
    <source>
        <dbReference type="ARBA" id="ARBA00005380"/>
    </source>
</evidence>
<dbReference type="GO" id="GO:0046872">
    <property type="term" value="F:metal ion binding"/>
    <property type="evidence" value="ECO:0007669"/>
    <property type="project" value="UniProtKB-KW"/>
</dbReference>
<comment type="similarity">
    <text evidence="1">Belongs to the carbohydrate kinase pfkB family.</text>
</comment>
<keyword evidence="12" id="KW-0963">Cytoplasm</keyword>
<sequence>MSGTVVVVGSLNADLQIEVATLPAPGETVLATGADTRPGGKGANQAAAVALAGGTCWMVGAVGDDDEGRLLTAALDEVGVRTDTVDVLRGTSSGRAVVMVEPSGENAIVVVPGANGEVTPRQVRELTGRVGAVDTVLTQGELSPSCIVAASEAAVAVGARLVVNLAPYTSLPADVLARCDPLVVNELEAAALGQELTGRTLAGEELLRALVPHTRSVIITLGGAGALHGSAAGQGEVPAPQVEVVDTSGAGDAFVGAATVEMTRTGDLAAACRAGVAAGSAAVQHRGARMAPMDDAAAGPV</sequence>
<feature type="binding site" evidence="12">
    <location>
        <position position="287"/>
    </location>
    <ligand>
        <name>K(+)</name>
        <dbReference type="ChEBI" id="CHEBI:29103"/>
    </ligand>
</feature>
<proteinExistence type="inferred from homology"/>
<keyword evidence="4 12" id="KW-0808">Transferase</keyword>
<dbReference type="STRING" id="675864.SAMN04489747_0532"/>
<dbReference type="HAMAP" id="MF_01987">
    <property type="entry name" value="Ribokinase"/>
    <property type="match status" value="1"/>
</dbReference>
<feature type="binding site" evidence="12">
    <location>
        <begin position="40"/>
        <end position="44"/>
    </location>
    <ligand>
        <name>substrate</name>
    </ligand>
</feature>
<keyword evidence="5 12" id="KW-0479">Metal-binding</keyword>
<keyword evidence="6 12" id="KW-0547">Nucleotide-binding</keyword>
<dbReference type="EC" id="2.7.1.15" evidence="2 12"/>
<evidence type="ECO:0000256" key="7">
    <source>
        <dbReference type="ARBA" id="ARBA00022777"/>
    </source>
</evidence>
<organism evidence="14 15">
    <name type="scientific">Auraticoccus monumenti</name>
    <dbReference type="NCBI Taxonomy" id="675864"/>
    <lineage>
        <taxon>Bacteria</taxon>
        <taxon>Bacillati</taxon>
        <taxon>Actinomycetota</taxon>
        <taxon>Actinomycetes</taxon>
        <taxon>Propionibacteriales</taxon>
        <taxon>Propionibacteriaceae</taxon>
        <taxon>Auraticoccus</taxon>
    </lineage>
</organism>
<feature type="binding site" evidence="12">
    <location>
        <begin position="220"/>
        <end position="225"/>
    </location>
    <ligand>
        <name>ATP</name>
        <dbReference type="ChEBI" id="CHEBI:30616"/>
    </ligand>
</feature>
<feature type="binding site" evidence="12">
    <location>
        <position position="141"/>
    </location>
    <ligand>
        <name>substrate</name>
    </ligand>
</feature>
<dbReference type="InterPro" id="IPR011611">
    <property type="entry name" value="PfkB_dom"/>
</dbReference>
<feature type="binding site" evidence="12">
    <location>
        <begin position="12"/>
        <end position="14"/>
    </location>
    <ligand>
        <name>substrate</name>
    </ligand>
</feature>
<feature type="active site" description="Proton acceptor" evidence="12">
    <location>
        <position position="252"/>
    </location>
</feature>
<evidence type="ECO:0000256" key="6">
    <source>
        <dbReference type="ARBA" id="ARBA00022741"/>
    </source>
</evidence>
<evidence type="ECO:0000256" key="10">
    <source>
        <dbReference type="ARBA" id="ARBA00022958"/>
    </source>
</evidence>
<dbReference type="InterPro" id="IPR002139">
    <property type="entry name" value="Ribo/fructo_kinase"/>
</dbReference>
<gene>
    <name evidence="12" type="primary">rbsK</name>
    <name evidence="14" type="ORF">SAMN04489747_0532</name>
</gene>
<comment type="catalytic activity">
    <reaction evidence="12">
        <text>D-ribose + ATP = D-ribose 5-phosphate + ADP + H(+)</text>
        <dbReference type="Rhea" id="RHEA:13697"/>
        <dbReference type="ChEBI" id="CHEBI:15378"/>
        <dbReference type="ChEBI" id="CHEBI:30616"/>
        <dbReference type="ChEBI" id="CHEBI:47013"/>
        <dbReference type="ChEBI" id="CHEBI:78346"/>
        <dbReference type="ChEBI" id="CHEBI:456216"/>
        <dbReference type="EC" id="2.7.1.15"/>
    </reaction>
</comment>
<comment type="activity regulation">
    <text evidence="12">Activated by a monovalent cation that binds near, but not in, the active site. The most likely occupant of the site in vivo is potassium. Ion binding induces a conformational change that may alter substrate affinity.</text>
</comment>
<dbReference type="PRINTS" id="PR00990">
    <property type="entry name" value="RIBOKINASE"/>
</dbReference>
<keyword evidence="15" id="KW-1185">Reference proteome</keyword>
<dbReference type="GO" id="GO:0005829">
    <property type="term" value="C:cytosol"/>
    <property type="evidence" value="ECO:0007669"/>
    <property type="project" value="TreeGrafter"/>
</dbReference>
<dbReference type="PROSITE" id="PS00584">
    <property type="entry name" value="PFKB_KINASES_2"/>
    <property type="match status" value="1"/>
</dbReference>
<dbReference type="Gene3D" id="3.40.1190.20">
    <property type="match status" value="1"/>
</dbReference>
<evidence type="ECO:0000256" key="2">
    <source>
        <dbReference type="ARBA" id="ARBA00012035"/>
    </source>
</evidence>
<comment type="caution">
    <text evidence="12">Lacks conserved residue(s) required for the propagation of feature annotation.</text>
</comment>
<evidence type="ECO:0000256" key="5">
    <source>
        <dbReference type="ARBA" id="ARBA00022723"/>
    </source>
</evidence>
<feature type="binding site" evidence="12">
    <location>
        <position position="285"/>
    </location>
    <ligand>
        <name>K(+)</name>
        <dbReference type="ChEBI" id="CHEBI:29103"/>
    </ligand>
</feature>
<dbReference type="GO" id="GO:0019303">
    <property type="term" value="P:D-ribose catabolic process"/>
    <property type="evidence" value="ECO:0007669"/>
    <property type="project" value="UniProtKB-UniRule"/>
</dbReference>
<dbReference type="SUPFAM" id="SSF53613">
    <property type="entry name" value="Ribokinase-like"/>
    <property type="match status" value="1"/>
</dbReference>
<keyword evidence="11 12" id="KW-0119">Carbohydrate metabolism</keyword>
<dbReference type="InterPro" id="IPR011877">
    <property type="entry name" value="Ribokinase"/>
</dbReference>
<evidence type="ECO:0000313" key="14">
    <source>
        <dbReference type="EMBL" id="SDD24335.1"/>
    </source>
</evidence>
<evidence type="ECO:0000256" key="4">
    <source>
        <dbReference type="ARBA" id="ARBA00022679"/>
    </source>
</evidence>
<dbReference type="GO" id="GO:0005524">
    <property type="term" value="F:ATP binding"/>
    <property type="evidence" value="ECO:0007669"/>
    <property type="project" value="UniProtKB-UniRule"/>
</dbReference>
<evidence type="ECO:0000256" key="3">
    <source>
        <dbReference type="ARBA" id="ARBA00016943"/>
    </source>
</evidence>
<comment type="pathway">
    <text evidence="12">Carbohydrate metabolism; D-ribose degradation; D-ribose 5-phosphate from beta-D-ribopyranose: step 2/2.</text>
</comment>
<keyword evidence="9 12" id="KW-0460">Magnesium</keyword>
<evidence type="ECO:0000259" key="13">
    <source>
        <dbReference type="Pfam" id="PF00294"/>
    </source>
</evidence>
<dbReference type="Proteomes" id="UP000198546">
    <property type="component" value="Chromosome i"/>
</dbReference>
<feature type="binding site" evidence="12">
    <location>
        <position position="252"/>
    </location>
    <ligand>
        <name>substrate</name>
    </ligand>
</feature>
<dbReference type="RefSeq" id="WP_090590369.1">
    <property type="nucleotide sequence ID" value="NZ_LT629688.1"/>
</dbReference>
<evidence type="ECO:0000256" key="12">
    <source>
        <dbReference type="HAMAP-Rule" id="MF_01987"/>
    </source>
</evidence>
<comment type="subunit">
    <text evidence="12">Homodimer.</text>
</comment>
<dbReference type="AlphaFoldDB" id="A0A1G6T7G6"/>
<feature type="binding site" evidence="12">
    <location>
        <position position="248"/>
    </location>
    <ligand>
        <name>K(+)</name>
        <dbReference type="ChEBI" id="CHEBI:29103"/>
    </ligand>
</feature>
<feature type="binding site" evidence="12">
    <location>
        <position position="246"/>
    </location>
    <ligand>
        <name>K(+)</name>
        <dbReference type="ChEBI" id="CHEBI:29103"/>
    </ligand>
</feature>
<dbReference type="Pfam" id="PF00294">
    <property type="entry name" value="PfkB"/>
    <property type="match status" value="1"/>
</dbReference>
<feature type="binding site" evidence="12">
    <location>
        <position position="282"/>
    </location>
    <ligand>
        <name>K(+)</name>
        <dbReference type="ChEBI" id="CHEBI:29103"/>
    </ligand>
</feature>
<reference evidence="14 15" key="1">
    <citation type="submission" date="2016-10" db="EMBL/GenBank/DDBJ databases">
        <authorList>
            <person name="de Groot N.N."/>
        </authorList>
    </citation>
    <scope>NUCLEOTIDE SEQUENCE [LARGE SCALE GENOMIC DNA]</scope>
    <source>
        <strain evidence="14 15">MON 2.2</strain>
    </source>
</reference>
<dbReference type="InterPro" id="IPR002173">
    <property type="entry name" value="Carboh/pur_kinase_PfkB_CS"/>
</dbReference>
<feature type="domain" description="Carbohydrate kinase PfkB" evidence="13">
    <location>
        <begin position="5"/>
        <end position="290"/>
    </location>
</feature>
<feature type="binding site" evidence="12">
    <location>
        <position position="185"/>
    </location>
    <ligand>
        <name>ATP</name>
        <dbReference type="ChEBI" id="CHEBI:30616"/>
    </ligand>
</feature>
<keyword evidence="10 12" id="KW-0630">Potassium</keyword>
<protein>
    <recommendedName>
        <fullName evidence="3 12">Ribokinase</fullName>
        <shortName evidence="12">RK</shortName>
        <ecNumber evidence="2 12">2.7.1.15</ecNumber>
    </recommendedName>
</protein>
<comment type="similarity">
    <text evidence="12">Belongs to the carbohydrate kinase PfkB family. Ribokinase subfamily.</text>
</comment>
<evidence type="ECO:0000313" key="15">
    <source>
        <dbReference type="Proteomes" id="UP000198546"/>
    </source>
</evidence>
<comment type="function">
    <text evidence="12">Catalyzes the phosphorylation of ribose at O-5 in a reaction requiring ATP and magnesium. The resulting D-ribose-5-phosphate can then be used either for sythesis of nucleotides, histidine, and tryptophan, or as a component of the pentose phosphate pathway.</text>
</comment>
<accession>A0A1G6T7G6</accession>
<dbReference type="CDD" id="cd01174">
    <property type="entry name" value="ribokinase"/>
    <property type="match status" value="1"/>
</dbReference>
<evidence type="ECO:0000256" key="9">
    <source>
        <dbReference type="ARBA" id="ARBA00022842"/>
    </source>
</evidence>
<dbReference type="InterPro" id="IPR029056">
    <property type="entry name" value="Ribokinase-like"/>
</dbReference>
<comment type="cofactor">
    <cofactor evidence="12">
        <name>Mg(2+)</name>
        <dbReference type="ChEBI" id="CHEBI:18420"/>
    </cofactor>
    <text evidence="12">Requires a divalent cation, most likely magnesium in vivo, as an electrophilic catalyst to aid phosphoryl group transfer. It is the chelate of the metal and the nucleotide that is the actual substrate.</text>
</comment>
<dbReference type="PANTHER" id="PTHR10584:SF166">
    <property type="entry name" value="RIBOKINASE"/>
    <property type="match status" value="1"/>
</dbReference>
<dbReference type="UniPathway" id="UPA00916">
    <property type="reaction ID" value="UER00889"/>
</dbReference>
<name>A0A1G6T7G6_9ACTN</name>
<keyword evidence="8 12" id="KW-0067">ATP-binding</keyword>
<evidence type="ECO:0000256" key="8">
    <source>
        <dbReference type="ARBA" id="ARBA00022840"/>
    </source>
</evidence>
<evidence type="ECO:0000256" key="11">
    <source>
        <dbReference type="ARBA" id="ARBA00023277"/>
    </source>
</evidence>